<dbReference type="STRING" id="7168.A0A182NGB8"/>
<feature type="transmembrane region" description="Helical" evidence="7">
    <location>
        <begin position="195"/>
        <end position="212"/>
    </location>
</feature>
<evidence type="ECO:0000313" key="10">
    <source>
        <dbReference type="Proteomes" id="UP000075884"/>
    </source>
</evidence>
<dbReference type="PANTHER" id="PTHR31102">
    <property type="match status" value="1"/>
</dbReference>
<feature type="transmembrane region" description="Helical" evidence="7">
    <location>
        <begin position="462"/>
        <end position="479"/>
    </location>
</feature>
<proteinExistence type="inferred from homology"/>
<evidence type="ECO:0000259" key="8">
    <source>
        <dbReference type="Pfam" id="PF00999"/>
    </source>
</evidence>
<evidence type="ECO:0000256" key="1">
    <source>
        <dbReference type="ARBA" id="ARBA00004141"/>
    </source>
</evidence>
<dbReference type="GO" id="GO:0016020">
    <property type="term" value="C:membrane"/>
    <property type="evidence" value="ECO:0007669"/>
    <property type="project" value="UniProtKB-SubCell"/>
</dbReference>
<feature type="transmembrane region" description="Helical" evidence="7">
    <location>
        <begin position="275"/>
        <end position="296"/>
    </location>
</feature>
<reference evidence="9" key="2">
    <citation type="submission" date="2020-05" db="UniProtKB">
        <authorList>
            <consortium name="EnsemblMetazoa"/>
        </authorList>
    </citation>
    <scope>IDENTIFICATION</scope>
    <source>
        <strain evidence="9">WRAIR2</strain>
    </source>
</reference>
<dbReference type="InterPro" id="IPR051843">
    <property type="entry name" value="CPA1_transporter"/>
</dbReference>
<feature type="transmembrane region" description="Helical" evidence="7">
    <location>
        <begin position="521"/>
        <end position="543"/>
    </location>
</feature>
<protein>
    <recommendedName>
        <fullName evidence="8">Cation/H+ exchanger transmembrane domain-containing protein</fullName>
    </recommendedName>
</protein>
<organism evidence="9 10">
    <name type="scientific">Anopheles dirus</name>
    <dbReference type="NCBI Taxonomy" id="7168"/>
    <lineage>
        <taxon>Eukaryota</taxon>
        <taxon>Metazoa</taxon>
        <taxon>Ecdysozoa</taxon>
        <taxon>Arthropoda</taxon>
        <taxon>Hexapoda</taxon>
        <taxon>Insecta</taxon>
        <taxon>Pterygota</taxon>
        <taxon>Neoptera</taxon>
        <taxon>Endopterygota</taxon>
        <taxon>Diptera</taxon>
        <taxon>Nematocera</taxon>
        <taxon>Culicoidea</taxon>
        <taxon>Culicidae</taxon>
        <taxon>Anophelinae</taxon>
        <taxon>Anopheles</taxon>
    </lineage>
</organism>
<feature type="transmembrane region" description="Helical" evidence="7">
    <location>
        <begin position="594"/>
        <end position="614"/>
    </location>
</feature>
<keyword evidence="5 7" id="KW-0472">Membrane</keyword>
<accession>A0A182NGB8</accession>
<comment type="similarity">
    <text evidence="2">Belongs to the monovalent cation:proton antiporter 1 (CPA1) transporter (TC 2.A.36) family.</text>
</comment>
<evidence type="ECO:0000256" key="2">
    <source>
        <dbReference type="ARBA" id="ARBA00007367"/>
    </source>
</evidence>
<feature type="domain" description="Cation/H+ exchanger transmembrane" evidence="8">
    <location>
        <begin position="237"/>
        <end position="605"/>
    </location>
</feature>
<evidence type="ECO:0000256" key="5">
    <source>
        <dbReference type="ARBA" id="ARBA00023136"/>
    </source>
</evidence>
<dbReference type="GO" id="GO:0015297">
    <property type="term" value="F:antiporter activity"/>
    <property type="evidence" value="ECO:0007669"/>
    <property type="project" value="InterPro"/>
</dbReference>
<evidence type="ECO:0000256" key="3">
    <source>
        <dbReference type="ARBA" id="ARBA00022692"/>
    </source>
</evidence>
<dbReference type="AlphaFoldDB" id="A0A182NGB8"/>
<keyword evidence="4 7" id="KW-1133">Transmembrane helix</keyword>
<name>A0A182NGB8_9DIPT</name>
<feature type="transmembrane region" description="Helical" evidence="7">
    <location>
        <begin position="366"/>
        <end position="394"/>
    </location>
</feature>
<dbReference type="Proteomes" id="UP000075884">
    <property type="component" value="Unassembled WGS sequence"/>
</dbReference>
<evidence type="ECO:0000256" key="7">
    <source>
        <dbReference type="SAM" id="Phobius"/>
    </source>
</evidence>
<evidence type="ECO:0000256" key="4">
    <source>
        <dbReference type="ARBA" id="ARBA00022989"/>
    </source>
</evidence>
<feature type="transmembrane region" description="Helical" evidence="7">
    <location>
        <begin position="331"/>
        <end position="354"/>
    </location>
</feature>
<feature type="transmembrane region" description="Helical" evidence="7">
    <location>
        <begin position="224"/>
        <end position="242"/>
    </location>
</feature>
<dbReference type="GO" id="GO:1902600">
    <property type="term" value="P:proton transmembrane transport"/>
    <property type="evidence" value="ECO:0007669"/>
    <property type="project" value="InterPro"/>
</dbReference>
<sequence length="633" mass="68365">MPHPLTPPRIYITSVEEAETAEDDTANAPRNGPVGEQTSGTHTRPIPSIDLAMTLGKQRHTTDGALPLTGVGAEGDWHPVRMGAGDGATEGGNGTAQLYGRSITPTLEPAATTGMAATIARKYIVMGDRWVINDLRSVGCVVGRWEHDGFVHRMRIEVRMCKQIRSNLDFRSGSNALRGICPALERNWPITSQPLALLIVFGLLWAIAHAVLPPDLAHPAGGLMRLVFLFVGAQACGMLVALTGLPDMLGMLFWGVLYANVGWADFGGYERLEVFLREMALVNIMLLAGLGLDYAALRTLFRFIMQLTLVPTVAEVAAVAVLSHYLLDLPWLWGVLLGLVETAISPNVVVTVLLRLKEERLGLNKGIHTLIIAMTSCNDVLAIFLFGVILGVIFSTGDLTSQILQGPIGIVIGLVYGSLCGLALLYVPSYHAKYTNGLRFTMAALAGTLSVVGSKWVGYPSAGALGCIVTAFVAGTGWRRRPPTECNEVSVYLDLLWKFLKPVSFSLIGKEVNFSVLEGETVLYGVITLLVAVLLRLIFSYLSTMGSELNWKEKAYVTLSGFPKATVQAALGPAALDLARSLNATDEYARAQTVLIVTVLAIILTAPLGALLMIKLAPRWLKRTTDERTDQYS</sequence>
<keyword evidence="3 7" id="KW-0812">Transmembrane</keyword>
<dbReference type="Gene3D" id="1.20.1530.20">
    <property type="match status" value="1"/>
</dbReference>
<evidence type="ECO:0000256" key="6">
    <source>
        <dbReference type="SAM" id="MobiDB-lite"/>
    </source>
</evidence>
<feature type="region of interest" description="Disordered" evidence="6">
    <location>
        <begin position="18"/>
        <end position="47"/>
    </location>
</feature>
<keyword evidence="10" id="KW-1185">Reference proteome</keyword>
<comment type="subcellular location">
    <subcellularLocation>
        <location evidence="1">Membrane</location>
        <topology evidence="1">Multi-pass membrane protein</topology>
    </subcellularLocation>
</comment>
<dbReference type="VEuPathDB" id="VectorBase:ADIR006691"/>
<dbReference type="Pfam" id="PF00999">
    <property type="entry name" value="Na_H_Exchanger"/>
    <property type="match status" value="1"/>
</dbReference>
<dbReference type="InterPro" id="IPR006153">
    <property type="entry name" value="Cation/H_exchanger_TM"/>
</dbReference>
<dbReference type="InterPro" id="IPR038770">
    <property type="entry name" value="Na+/solute_symporter_sf"/>
</dbReference>
<dbReference type="PANTHER" id="PTHR31102:SF21">
    <property type="entry name" value="NA[+]_H[+] HYDROGEN ANTIPORTER 2, ISOFORM B"/>
    <property type="match status" value="1"/>
</dbReference>
<reference evidence="10" key="1">
    <citation type="submission" date="2013-03" db="EMBL/GenBank/DDBJ databases">
        <title>The Genome Sequence of Anopheles dirus WRAIR2.</title>
        <authorList>
            <consortium name="The Broad Institute Genomics Platform"/>
            <person name="Neafsey D.E."/>
            <person name="Walton C."/>
            <person name="Walker B."/>
            <person name="Young S.K."/>
            <person name="Zeng Q."/>
            <person name="Gargeya S."/>
            <person name="Fitzgerald M."/>
            <person name="Haas B."/>
            <person name="Abouelleil A."/>
            <person name="Allen A.W."/>
            <person name="Alvarado L."/>
            <person name="Arachchi H.M."/>
            <person name="Berlin A.M."/>
            <person name="Chapman S.B."/>
            <person name="Gainer-Dewar J."/>
            <person name="Goldberg J."/>
            <person name="Griggs A."/>
            <person name="Gujja S."/>
            <person name="Hansen M."/>
            <person name="Howarth C."/>
            <person name="Imamovic A."/>
            <person name="Ireland A."/>
            <person name="Larimer J."/>
            <person name="McCowan C."/>
            <person name="Murphy C."/>
            <person name="Pearson M."/>
            <person name="Poon T.W."/>
            <person name="Priest M."/>
            <person name="Roberts A."/>
            <person name="Saif S."/>
            <person name="Shea T."/>
            <person name="Sisk P."/>
            <person name="Sykes S."/>
            <person name="Wortman J."/>
            <person name="Nusbaum C."/>
            <person name="Birren B."/>
        </authorList>
    </citation>
    <scope>NUCLEOTIDE SEQUENCE [LARGE SCALE GENOMIC DNA]</scope>
    <source>
        <strain evidence="10">WRAIR2</strain>
    </source>
</reference>
<feature type="transmembrane region" description="Helical" evidence="7">
    <location>
        <begin position="406"/>
        <end position="426"/>
    </location>
</feature>
<feature type="transmembrane region" description="Helical" evidence="7">
    <location>
        <begin position="303"/>
        <end position="325"/>
    </location>
</feature>
<dbReference type="EnsemblMetazoa" id="ADIR006691-RA">
    <property type="protein sequence ID" value="ADIR006691-PA"/>
    <property type="gene ID" value="ADIR006691"/>
</dbReference>
<feature type="transmembrane region" description="Helical" evidence="7">
    <location>
        <begin position="438"/>
        <end position="456"/>
    </location>
</feature>
<evidence type="ECO:0000313" key="9">
    <source>
        <dbReference type="EnsemblMetazoa" id="ADIR006691-PA"/>
    </source>
</evidence>